<evidence type="ECO:0000313" key="4">
    <source>
        <dbReference type="Proteomes" id="UP000753802"/>
    </source>
</evidence>
<evidence type="ECO:0000256" key="1">
    <source>
        <dbReference type="SAM" id="SignalP"/>
    </source>
</evidence>
<dbReference type="InterPro" id="IPR032269">
    <property type="entry name" value="DUF4833"/>
</dbReference>
<dbReference type="RefSeq" id="WP_161820141.1">
    <property type="nucleotide sequence ID" value="NZ_JAACJS010000015.1"/>
</dbReference>
<evidence type="ECO:0000313" key="3">
    <source>
        <dbReference type="EMBL" id="NCI51876.1"/>
    </source>
</evidence>
<reference evidence="3 4" key="1">
    <citation type="submission" date="2020-01" db="EMBL/GenBank/DDBJ databases">
        <title>Genome analysis.</title>
        <authorList>
            <person name="Wu S."/>
            <person name="Wang G."/>
        </authorList>
    </citation>
    <scope>NUCLEOTIDE SEQUENCE [LARGE SCALE GENOMIC DNA]</scope>
    <source>
        <strain evidence="3 4">SYL130</strain>
    </source>
</reference>
<protein>
    <submittedName>
        <fullName evidence="3">DUF4833 domain-containing protein</fullName>
    </submittedName>
</protein>
<evidence type="ECO:0000259" key="2">
    <source>
        <dbReference type="Pfam" id="PF16117"/>
    </source>
</evidence>
<name>A0ABX0A3Z5_9BACT</name>
<keyword evidence="4" id="KW-1185">Reference proteome</keyword>
<dbReference type="Pfam" id="PF16117">
    <property type="entry name" value="DUF4833"/>
    <property type="match status" value="1"/>
</dbReference>
<proteinExistence type="predicted"/>
<feature type="chain" id="PRO_5046953890" evidence="1">
    <location>
        <begin position="33"/>
        <end position="202"/>
    </location>
</feature>
<comment type="caution">
    <text evidence="3">The sequence shown here is derived from an EMBL/GenBank/DDBJ whole genome shotgun (WGS) entry which is preliminary data.</text>
</comment>
<dbReference type="Proteomes" id="UP000753802">
    <property type="component" value="Unassembled WGS sequence"/>
</dbReference>
<feature type="domain" description="DUF4833" evidence="2">
    <location>
        <begin position="57"/>
        <end position="195"/>
    </location>
</feature>
<sequence length="202" mass="22906">MKPTKLTLHLHAMGKVLLAAVSIFAASISSFAQQKKNVVVKDPQDTFPVPVTPNQLFYLQRTANTNTVVYEANLDSKGKIDENNPVRVYWIRYPEGGMKKDLNYIQRVFAYGIKTEKQSPDVFATHVVSYKKAQLTVKRSAKDGKYHAYATINKKEALLTRIFIKIDGGAFWSPNVIYIEMKGKDEATGEEVMERFKPKTDQ</sequence>
<accession>A0ABX0A3Z5</accession>
<feature type="signal peptide" evidence="1">
    <location>
        <begin position="1"/>
        <end position="32"/>
    </location>
</feature>
<organism evidence="3 4">
    <name type="scientific">Sediminibacterium roseum</name>
    <dbReference type="NCBI Taxonomy" id="1978412"/>
    <lineage>
        <taxon>Bacteria</taxon>
        <taxon>Pseudomonadati</taxon>
        <taxon>Bacteroidota</taxon>
        <taxon>Chitinophagia</taxon>
        <taxon>Chitinophagales</taxon>
        <taxon>Chitinophagaceae</taxon>
        <taxon>Sediminibacterium</taxon>
    </lineage>
</organism>
<gene>
    <name evidence="3" type="ORF">GWC95_18270</name>
</gene>
<keyword evidence="1" id="KW-0732">Signal</keyword>
<dbReference type="EMBL" id="JAACJS010000015">
    <property type="protein sequence ID" value="NCI51876.1"/>
    <property type="molecule type" value="Genomic_DNA"/>
</dbReference>